<dbReference type="Pfam" id="PF08005">
    <property type="entry name" value="PHR"/>
    <property type="match status" value="1"/>
</dbReference>
<evidence type="ECO:0000313" key="2">
    <source>
        <dbReference type="EMBL" id="OXA54661.1"/>
    </source>
</evidence>
<dbReference type="OrthoDB" id="8291435at2759"/>
<keyword evidence="3" id="KW-1185">Reference proteome</keyword>
<dbReference type="AlphaFoldDB" id="A0A226ED06"/>
<organism evidence="2 3">
    <name type="scientific">Folsomia candida</name>
    <name type="common">Springtail</name>
    <dbReference type="NCBI Taxonomy" id="158441"/>
    <lineage>
        <taxon>Eukaryota</taxon>
        <taxon>Metazoa</taxon>
        <taxon>Ecdysozoa</taxon>
        <taxon>Arthropoda</taxon>
        <taxon>Hexapoda</taxon>
        <taxon>Collembola</taxon>
        <taxon>Entomobryomorpha</taxon>
        <taxon>Isotomoidea</taxon>
        <taxon>Isotomidae</taxon>
        <taxon>Proisotominae</taxon>
        <taxon>Folsomia</taxon>
    </lineage>
</organism>
<accession>A0A226ED06</accession>
<proteinExistence type="predicted"/>
<comment type="caution">
    <text evidence="2">The sequence shown here is derived from an EMBL/GenBank/DDBJ whole genome shotgun (WGS) entry which is preliminary data.</text>
</comment>
<evidence type="ECO:0000313" key="3">
    <source>
        <dbReference type="Proteomes" id="UP000198287"/>
    </source>
</evidence>
<feature type="domain" description="PHR" evidence="1">
    <location>
        <begin position="30"/>
        <end position="119"/>
    </location>
</feature>
<protein>
    <recommendedName>
        <fullName evidence="1">PHR domain-containing protein</fullName>
    </recommendedName>
</protein>
<reference evidence="2 3" key="1">
    <citation type="submission" date="2015-12" db="EMBL/GenBank/DDBJ databases">
        <title>The genome of Folsomia candida.</title>
        <authorList>
            <person name="Faddeeva A."/>
            <person name="Derks M.F."/>
            <person name="Anvar Y."/>
            <person name="Smit S."/>
            <person name="Van Straalen N."/>
            <person name="Roelofs D."/>
        </authorList>
    </citation>
    <scope>NUCLEOTIDE SEQUENCE [LARGE SCALE GENOMIC DNA]</scope>
    <source>
        <strain evidence="2 3">VU population</strain>
        <tissue evidence="2">Whole body</tissue>
    </source>
</reference>
<sequence length="158" mass="18245">MNNGILKLKDKERTFSRGTVKKDAFRGFGGVTHRIRMKVNRRIGLTRLGFLGPHEANGYYEVTIVIETVPDWRIVLDHKKIGVYAKKGEMFYIEFDGVFTLEANKYYSIGFMLNGPKTGVLELKNWRSVIQVEDNSTVFYFLLGSRQLAELKYVLLDK</sequence>
<dbReference type="InterPro" id="IPR012983">
    <property type="entry name" value="PHR"/>
</dbReference>
<dbReference type="InterPro" id="IPR038648">
    <property type="entry name" value="PHR_sf"/>
</dbReference>
<name>A0A226ED06_FOLCA</name>
<dbReference type="Proteomes" id="UP000198287">
    <property type="component" value="Unassembled WGS sequence"/>
</dbReference>
<dbReference type="EMBL" id="LNIX01000005">
    <property type="protein sequence ID" value="OXA54661.1"/>
    <property type="molecule type" value="Genomic_DNA"/>
</dbReference>
<gene>
    <name evidence="2" type="ORF">Fcan01_10759</name>
</gene>
<dbReference type="Gene3D" id="2.60.120.820">
    <property type="entry name" value="PHR domain"/>
    <property type="match status" value="1"/>
</dbReference>
<dbReference type="OMA" id="KSTEDYG"/>
<evidence type="ECO:0000259" key="1">
    <source>
        <dbReference type="Pfam" id="PF08005"/>
    </source>
</evidence>